<evidence type="ECO:0000256" key="1">
    <source>
        <dbReference type="SAM" id="MobiDB-lite"/>
    </source>
</evidence>
<keyword evidence="3" id="KW-1185">Reference proteome</keyword>
<name>A0ABD3W477_SINWO</name>
<comment type="caution">
    <text evidence="2">The sequence shown here is derived from an EMBL/GenBank/DDBJ whole genome shotgun (WGS) entry which is preliminary data.</text>
</comment>
<feature type="compositionally biased region" description="Basic residues" evidence="1">
    <location>
        <begin position="94"/>
        <end position="105"/>
    </location>
</feature>
<evidence type="ECO:0000313" key="3">
    <source>
        <dbReference type="Proteomes" id="UP001634394"/>
    </source>
</evidence>
<dbReference type="PANTHER" id="PTHR22444:SF1">
    <property type="entry name" value="GLUTAMATE-RICH PROTEIN 1"/>
    <property type="match status" value="1"/>
</dbReference>
<dbReference type="AlphaFoldDB" id="A0ABD3W477"/>
<dbReference type="EMBL" id="JBJQND010000008">
    <property type="protein sequence ID" value="KAL3868671.1"/>
    <property type="molecule type" value="Genomic_DNA"/>
</dbReference>
<dbReference type="InterPro" id="IPR026719">
    <property type="entry name" value="ERICH1"/>
</dbReference>
<organism evidence="2 3">
    <name type="scientific">Sinanodonta woodiana</name>
    <name type="common">Chinese pond mussel</name>
    <name type="synonym">Anodonta woodiana</name>
    <dbReference type="NCBI Taxonomy" id="1069815"/>
    <lineage>
        <taxon>Eukaryota</taxon>
        <taxon>Metazoa</taxon>
        <taxon>Spiralia</taxon>
        <taxon>Lophotrochozoa</taxon>
        <taxon>Mollusca</taxon>
        <taxon>Bivalvia</taxon>
        <taxon>Autobranchia</taxon>
        <taxon>Heteroconchia</taxon>
        <taxon>Palaeoheterodonta</taxon>
        <taxon>Unionida</taxon>
        <taxon>Unionoidea</taxon>
        <taxon>Unionidae</taxon>
        <taxon>Unioninae</taxon>
        <taxon>Sinanodonta</taxon>
    </lineage>
</organism>
<feature type="region of interest" description="Disordered" evidence="1">
    <location>
        <begin position="74"/>
        <end position="166"/>
    </location>
</feature>
<dbReference type="Proteomes" id="UP001634394">
    <property type="component" value="Unassembled WGS sequence"/>
</dbReference>
<gene>
    <name evidence="2" type="ORF">ACJMK2_041449</name>
</gene>
<protein>
    <submittedName>
        <fullName evidence="2">Uncharacterized protein</fullName>
    </submittedName>
</protein>
<feature type="compositionally biased region" description="Polar residues" evidence="1">
    <location>
        <begin position="135"/>
        <end position="146"/>
    </location>
</feature>
<reference evidence="2 3" key="1">
    <citation type="submission" date="2024-11" db="EMBL/GenBank/DDBJ databases">
        <title>Chromosome-level genome assembly of the freshwater bivalve Anodonta woodiana.</title>
        <authorList>
            <person name="Chen X."/>
        </authorList>
    </citation>
    <scope>NUCLEOTIDE SEQUENCE [LARGE SCALE GENOMIC DNA]</scope>
    <source>
        <strain evidence="2">MN2024</strain>
        <tissue evidence="2">Gills</tissue>
    </source>
</reference>
<feature type="compositionally biased region" description="Basic residues" evidence="1">
    <location>
        <begin position="147"/>
        <end position="159"/>
    </location>
</feature>
<proteinExistence type="predicted"/>
<sequence length="302" mass="35141">MDKNEVFKKNVLKRLYGGDRNVTPGNNFDATYIPEIVIKQGQRLQQGYVSTAAKKIYTVSLPPAGYTLEEQDVTRETTIESDSHSGSDDSGERRGRKRRRRGKVFKSKEVQSGLGFESESDNQTQTNETEKRLTKGNQSDTSGLTKNQKRKLKKKRRKEKEKMQTALQRKEFVYTEANQEEEDNSVVEERTPVLRAEKCDDVLRFLFAVWEVYKAEYETKKDFVKIQKEEPLMLEIEAFLKENENTKELENLYHIKSVLLLGDQNAINQELGSWMSMSDLQKDCQELIEGLSKYWLNIMLKR</sequence>
<accession>A0ABD3W477</accession>
<feature type="compositionally biased region" description="Basic and acidic residues" evidence="1">
    <location>
        <begin position="74"/>
        <end position="93"/>
    </location>
</feature>
<evidence type="ECO:0000313" key="2">
    <source>
        <dbReference type="EMBL" id="KAL3868671.1"/>
    </source>
</evidence>
<dbReference type="PANTHER" id="PTHR22444">
    <property type="entry name" value="GLUTAMATE-RICH PROTEIN 1"/>
    <property type="match status" value="1"/>
</dbReference>